<proteinExistence type="predicted"/>
<sequence length="460" mass="50430">MRNEKWDDMCVTSGGEKMVTGTEFTGRGPPEIVGNASERHVGVGENRIPALAQELIDAIIDEVGARKWRDPKDYATLTACSLTARAFVAPSQRNLAQSLTLSTGTINSLSSALAGSPHLVPYVRDLHLALLFPNTSVHDLLTLLLPHLTRVRRLVKSSEINERWNWDAFPANFRSAVVALFSLPSLRCVALHACNGVPSSIIRHILLSCEQVYLSSVGIEHEDAVFPQAEDSVASSVPLEYLALAYEPETDVALHALILGDEVAHRLEGIRELRLAPLPGPLDGLETIALKCSDSLEHLIIDFGICKELGSWGSMMYREPLVLPHIPGLRALTLEASPDKLQISDAGFTLLASLQTCAPNIENLTIRLFELPSHHDEFFGPPGHHDFTPRADVDQALKSHAQLQEVHFDTSSRSSKYSDIEFESAMQHKLPLASAAGLLTFINNYDCIYPMALAMAVFPN</sequence>
<dbReference type="Proteomes" id="UP001221757">
    <property type="component" value="Unassembled WGS sequence"/>
</dbReference>
<keyword evidence="2" id="KW-1185">Reference proteome</keyword>
<name>A0AAD7DGC1_MYCRO</name>
<gene>
    <name evidence="1" type="ORF">B0H17DRAFT_1288286</name>
</gene>
<evidence type="ECO:0000313" key="1">
    <source>
        <dbReference type="EMBL" id="KAJ7690966.1"/>
    </source>
</evidence>
<accession>A0AAD7DGC1</accession>
<dbReference type="Gene3D" id="3.80.10.10">
    <property type="entry name" value="Ribonuclease Inhibitor"/>
    <property type="match status" value="1"/>
</dbReference>
<protein>
    <submittedName>
        <fullName evidence="1">Uncharacterized protein</fullName>
    </submittedName>
</protein>
<organism evidence="1 2">
    <name type="scientific">Mycena rosella</name>
    <name type="common">Pink bonnet</name>
    <name type="synonym">Agaricus rosellus</name>
    <dbReference type="NCBI Taxonomy" id="1033263"/>
    <lineage>
        <taxon>Eukaryota</taxon>
        <taxon>Fungi</taxon>
        <taxon>Dikarya</taxon>
        <taxon>Basidiomycota</taxon>
        <taxon>Agaricomycotina</taxon>
        <taxon>Agaricomycetes</taxon>
        <taxon>Agaricomycetidae</taxon>
        <taxon>Agaricales</taxon>
        <taxon>Marasmiineae</taxon>
        <taxon>Mycenaceae</taxon>
        <taxon>Mycena</taxon>
    </lineage>
</organism>
<evidence type="ECO:0000313" key="2">
    <source>
        <dbReference type="Proteomes" id="UP001221757"/>
    </source>
</evidence>
<comment type="caution">
    <text evidence="1">The sequence shown here is derived from an EMBL/GenBank/DDBJ whole genome shotgun (WGS) entry which is preliminary data.</text>
</comment>
<dbReference type="EMBL" id="JARKIE010000061">
    <property type="protein sequence ID" value="KAJ7690966.1"/>
    <property type="molecule type" value="Genomic_DNA"/>
</dbReference>
<reference evidence="1" key="1">
    <citation type="submission" date="2023-03" db="EMBL/GenBank/DDBJ databases">
        <title>Massive genome expansion in bonnet fungi (Mycena s.s.) driven by repeated elements and novel gene families across ecological guilds.</title>
        <authorList>
            <consortium name="Lawrence Berkeley National Laboratory"/>
            <person name="Harder C.B."/>
            <person name="Miyauchi S."/>
            <person name="Viragh M."/>
            <person name="Kuo A."/>
            <person name="Thoen E."/>
            <person name="Andreopoulos B."/>
            <person name="Lu D."/>
            <person name="Skrede I."/>
            <person name="Drula E."/>
            <person name="Henrissat B."/>
            <person name="Morin E."/>
            <person name="Kohler A."/>
            <person name="Barry K."/>
            <person name="LaButti K."/>
            <person name="Morin E."/>
            <person name="Salamov A."/>
            <person name="Lipzen A."/>
            <person name="Mereny Z."/>
            <person name="Hegedus B."/>
            <person name="Baldrian P."/>
            <person name="Stursova M."/>
            <person name="Weitz H."/>
            <person name="Taylor A."/>
            <person name="Grigoriev I.V."/>
            <person name="Nagy L.G."/>
            <person name="Martin F."/>
            <person name="Kauserud H."/>
        </authorList>
    </citation>
    <scope>NUCLEOTIDE SEQUENCE</scope>
    <source>
        <strain evidence="1">CBHHK067</strain>
    </source>
</reference>
<dbReference type="InterPro" id="IPR032675">
    <property type="entry name" value="LRR_dom_sf"/>
</dbReference>
<dbReference type="AlphaFoldDB" id="A0AAD7DGC1"/>